<proteinExistence type="predicted"/>
<dbReference type="Proteomes" id="UP000327157">
    <property type="component" value="Unassembled WGS sequence"/>
</dbReference>
<evidence type="ECO:0000313" key="3">
    <source>
        <dbReference type="EMBL" id="KAB2620494.1"/>
    </source>
</evidence>
<reference evidence="3 4" key="2">
    <citation type="submission" date="2019-11" db="EMBL/GenBank/DDBJ databases">
        <title>A de novo genome assembly of a pear dwarfing rootstock.</title>
        <authorList>
            <person name="Wang F."/>
            <person name="Wang J."/>
            <person name="Li S."/>
            <person name="Zhang Y."/>
            <person name="Fang M."/>
            <person name="Ma L."/>
            <person name="Zhao Y."/>
            <person name="Jiang S."/>
        </authorList>
    </citation>
    <scope>NUCLEOTIDE SEQUENCE [LARGE SCALE GENOMIC DNA]</scope>
    <source>
        <strain evidence="3">S2</strain>
        <tissue evidence="3">Leaf</tissue>
    </source>
</reference>
<dbReference type="EMBL" id="SMOL01000568">
    <property type="protein sequence ID" value="KAB2604930.1"/>
    <property type="molecule type" value="Genomic_DNA"/>
</dbReference>
<evidence type="ECO:0000256" key="1">
    <source>
        <dbReference type="SAM" id="MobiDB-lite"/>
    </source>
</evidence>
<organism evidence="3 4">
    <name type="scientific">Pyrus ussuriensis x Pyrus communis</name>
    <dbReference type="NCBI Taxonomy" id="2448454"/>
    <lineage>
        <taxon>Eukaryota</taxon>
        <taxon>Viridiplantae</taxon>
        <taxon>Streptophyta</taxon>
        <taxon>Embryophyta</taxon>
        <taxon>Tracheophyta</taxon>
        <taxon>Spermatophyta</taxon>
        <taxon>Magnoliopsida</taxon>
        <taxon>eudicotyledons</taxon>
        <taxon>Gunneridae</taxon>
        <taxon>Pentapetalae</taxon>
        <taxon>rosids</taxon>
        <taxon>fabids</taxon>
        <taxon>Rosales</taxon>
        <taxon>Rosaceae</taxon>
        <taxon>Amygdaloideae</taxon>
        <taxon>Maleae</taxon>
        <taxon>Pyrus</taxon>
    </lineage>
</organism>
<gene>
    <name evidence="2" type="ORF">D8674_036520</name>
    <name evidence="3" type="ORF">D8674_039762</name>
</gene>
<reference evidence="3 4" key="1">
    <citation type="submission" date="2019-09" db="EMBL/GenBank/DDBJ databases">
        <authorList>
            <person name="Ou C."/>
        </authorList>
    </citation>
    <scope>NUCLEOTIDE SEQUENCE [LARGE SCALE GENOMIC DNA]</scope>
    <source>
        <strain evidence="3">S2</strain>
        <tissue evidence="3">Leaf</tissue>
    </source>
</reference>
<name>A0A5N5HBH4_9ROSA</name>
<feature type="region of interest" description="Disordered" evidence="1">
    <location>
        <begin position="121"/>
        <end position="160"/>
    </location>
</feature>
<feature type="compositionally biased region" description="Polar residues" evidence="1">
    <location>
        <begin position="138"/>
        <end position="147"/>
    </location>
</feature>
<feature type="compositionally biased region" description="Basic and acidic residues" evidence="1">
    <location>
        <begin position="121"/>
        <end position="137"/>
    </location>
</feature>
<evidence type="ECO:0000313" key="4">
    <source>
        <dbReference type="Proteomes" id="UP000327157"/>
    </source>
</evidence>
<protein>
    <submittedName>
        <fullName evidence="3">Uncharacterized protein</fullName>
    </submittedName>
</protein>
<dbReference type="AlphaFoldDB" id="A0A5N5HBH4"/>
<accession>A0A5N5HBH4</accession>
<evidence type="ECO:0000313" key="2">
    <source>
        <dbReference type="EMBL" id="KAB2604930.1"/>
    </source>
</evidence>
<keyword evidence="4" id="KW-1185">Reference proteome</keyword>
<comment type="caution">
    <text evidence="3">The sequence shown here is derived from an EMBL/GenBank/DDBJ whole genome shotgun (WGS) entry which is preliminary data.</text>
</comment>
<dbReference type="EMBL" id="SMOL01000329">
    <property type="protein sequence ID" value="KAB2620494.1"/>
    <property type="molecule type" value="Genomic_DNA"/>
</dbReference>
<sequence>MEETSSAKFEQMTSSIEICKGWVLFADPPQHRAPTPVFETASSVADMYEGGSPTIQQIRVENPSLGEGSIPRAMGQNKARRLKEKGKANDDYAAQHEVAALFRLMAEQNALEAEEMKCRHEERAKQIQEEIDDKNMERNTSNNTQMSKAYFDKKKKKKKL</sequence>